<keyword evidence="1" id="KW-1133">Transmembrane helix</keyword>
<keyword evidence="1" id="KW-0812">Transmembrane</keyword>
<organism evidence="2 3">
    <name type="scientific">Gloeomargarita lithophora Alchichica-D10</name>
    <dbReference type="NCBI Taxonomy" id="1188229"/>
    <lineage>
        <taxon>Bacteria</taxon>
        <taxon>Bacillati</taxon>
        <taxon>Cyanobacteriota</taxon>
        <taxon>Cyanophyceae</taxon>
        <taxon>Gloeomargaritales</taxon>
        <taxon>Gloeomargaritaceae</taxon>
        <taxon>Gloeomargarita</taxon>
    </lineage>
</organism>
<dbReference type="EMBL" id="CP017675">
    <property type="protein sequence ID" value="APB35222.1"/>
    <property type="molecule type" value="Genomic_DNA"/>
</dbReference>
<dbReference type="OrthoDB" id="532853at2"/>
<keyword evidence="3" id="KW-1185">Reference proteome</keyword>
<dbReference type="Proteomes" id="UP000180235">
    <property type="component" value="Chromosome"/>
</dbReference>
<accession>A0A1J0AH05</accession>
<dbReference type="STRING" id="1188229.GlitD10_2878"/>
<gene>
    <name evidence="2" type="ORF">GlitD10_2878</name>
</gene>
<feature type="transmembrane region" description="Helical" evidence="1">
    <location>
        <begin position="39"/>
        <end position="61"/>
    </location>
</feature>
<reference evidence="2 3" key="1">
    <citation type="submission" date="2016-10" db="EMBL/GenBank/DDBJ databases">
        <title>Description of Gloeomargarita lithophora gen. nov., sp. nov., a thylakoid-bearing basal-branching cyanobacterium with intracellular carbonates, and proposal for Gloeomargaritales ord. nov.</title>
        <authorList>
            <person name="Moreira D."/>
            <person name="Tavera R."/>
            <person name="Benzerara K."/>
            <person name="Skouri-Panet F."/>
            <person name="Couradeau E."/>
            <person name="Gerard E."/>
            <person name="Loussert C."/>
            <person name="Novelo E."/>
            <person name="Zivanovic Y."/>
            <person name="Lopez-Garcia P."/>
        </authorList>
    </citation>
    <scope>NUCLEOTIDE SEQUENCE [LARGE SCALE GENOMIC DNA]</scope>
    <source>
        <strain evidence="2 3">D10</strain>
    </source>
</reference>
<evidence type="ECO:0000313" key="2">
    <source>
        <dbReference type="EMBL" id="APB35222.1"/>
    </source>
</evidence>
<dbReference type="KEGG" id="glt:GlitD10_2878"/>
<protein>
    <submittedName>
        <fullName evidence="2">Uncharacterized protein</fullName>
    </submittedName>
</protein>
<dbReference type="RefSeq" id="WP_071455549.1">
    <property type="nucleotide sequence ID" value="NZ_CP017675.1"/>
</dbReference>
<keyword evidence="1" id="KW-0472">Membrane</keyword>
<sequence>MKHITPKSIIYPGVFGLAVMVVFAQQSSPDILADFSNSWNNFVSSGQMVAMFVGIALGYLIRMFTSY</sequence>
<feature type="transmembrane region" description="Helical" evidence="1">
    <location>
        <begin position="9"/>
        <end position="27"/>
    </location>
</feature>
<evidence type="ECO:0000313" key="3">
    <source>
        <dbReference type="Proteomes" id="UP000180235"/>
    </source>
</evidence>
<evidence type="ECO:0000256" key="1">
    <source>
        <dbReference type="SAM" id="Phobius"/>
    </source>
</evidence>
<name>A0A1J0AH05_9CYAN</name>
<proteinExistence type="predicted"/>
<dbReference type="AlphaFoldDB" id="A0A1J0AH05"/>